<dbReference type="SUPFAM" id="SSF53335">
    <property type="entry name" value="S-adenosyl-L-methionine-dependent methyltransferases"/>
    <property type="match status" value="1"/>
</dbReference>
<gene>
    <name evidence="2" type="ORF">ENQ76_06635</name>
</gene>
<evidence type="ECO:0000313" key="2">
    <source>
        <dbReference type="EMBL" id="HEN15128.1"/>
    </source>
</evidence>
<dbReference type="NCBIfam" id="TIGR01444">
    <property type="entry name" value="fkbM_fam"/>
    <property type="match status" value="1"/>
</dbReference>
<dbReference type="EMBL" id="DSOK01000193">
    <property type="protein sequence ID" value="HEN15128.1"/>
    <property type="molecule type" value="Genomic_DNA"/>
</dbReference>
<dbReference type="PANTHER" id="PTHR34203:SF15">
    <property type="entry name" value="SLL1173 PROTEIN"/>
    <property type="match status" value="1"/>
</dbReference>
<keyword evidence="2" id="KW-0489">Methyltransferase</keyword>
<keyword evidence="2" id="KW-0808">Transferase</keyword>
<comment type="caution">
    <text evidence="2">The sequence shown here is derived from an EMBL/GenBank/DDBJ whole genome shotgun (WGS) entry which is preliminary data.</text>
</comment>
<proteinExistence type="predicted"/>
<feature type="domain" description="Methyltransferase FkbM" evidence="1">
    <location>
        <begin position="90"/>
        <end position="249"/>
    </location>
</feature>
<sequence length="300" mass="33014">MSLYSTLKFVWQHPFNHGRQLSAVARFVRWQLHCRLFPGCPLVVPWINDVRLLVHRGESGITGNLYCGLHEFEDMAFALHFLRPDDLFVDVGANSGAYTLLACGAAGARGIAVEPVRTTFERLQDHVLLNRLTSRVDCLNVALGSRPGSLAFTTALDTQNRALAPGETHPGEATHVPVERLDDVCPTAGGTPTLIKLDVEGFEVEVLRGGRETLHSPTLQAVIVELNGSGAAYGFRDEDVVRELDAADFQPVSYNATTRQLTICPSRSSSRHNGIFVRDLPFVSERCRTAPAHCILGRRF</sequence>
<protein>
    <submittedName>
        <fullName evidence="2">FkbM family methyltransferase</fullName>
    </submittedName>
</protein>
<dbReference type="Pfam" id="PF05050">
    <property type="entry name" value="Methyltransf_21"/>
    <property type="match status" value="1"/>
</dbReference>
<dbReference type="GO" id="GO:0032259">
    <property type="term" value="P:methylation"/>
    <property type="evidence" value="ECO:0007669"/>
    <property type="project" value="UniProtKB-KW"/>
</dbReference>
<accession>A0A7C2NUG0</accession>
<dbReference type="InterPro" id="IPR006342">
    <property type="entry name" value="FkbM_mtfrase"/>
</dbReference>
<dbReference type="AlphaFoldDB" id="A0A7C2NUG0"/>
<dbReference type="PANTHER" id="PTHR34203">
    <property type="entry name" value="METHYLTRANSFERASE, FKBM FAMILY PROTEIN"/>
    <property type="match status" value="1"/>
</dbReference>
<evidence type="ECO:0000259" key="1">
    <source>
        <dbReference type="Pfam" id="PF05050"/>
    </source>
</evidence>
<dbReference type="Gene3D" id="3.40.50.150">
    <property type="entry name" value="Vaccinia Virus protein VP39"/>
    <property type="match status" value="1"/>
</dbReference>
<organism evidence="2">
    <name type="scientific">Schlesneria paludicola</name>
    <dbReference type="NCBI Taxonomy" id="360056"/>
    <lineage>
        <taxon>Bacteria</taxon>
        <taxon>Pseudomonadati</taxon>
        <taxon>Planctomycetota</taxon>
        <taxon>Planctomycetia</taxon>
        <taxon>Planctomycetales</taxon>
        <taxon>Planctomycetaceae</taxon>
        <taxon>Schlesneria</taxon>
    </lineage>
</organism>
<reference evidence="2" key="1">
    <citation type="journal article" date="2020" name="mSystems">
        <title>Genome- and Community-Level Interaction Insights into Carbon Utilization and Element Cycling Functions of Hydrothermarchaeota in Hydrothermal Sediment.</title>
        <authorList>
            <person name="Zhou Z."/>
            <person name="Liu Y."/>
            <person name="Xu W."/>
            <person name="Pan J."/>
            <person name="Luo Z.H."/>
            <person name="Li M."/>
        </authorList>
    </citation>
    <scope>NUCLEOTIDE SEQUENCE [LARGE SCALE GENOMIC DNA]</scope>
    <source>
        <strain evidence="2">SpSt-339</strain>
    </source>
</reference>
<name>A0A7C2NUG0_9PLAN</name>
<dbReference type="GO" id="GO:0008168">
    <property type="term" value="F:methyltransferase activity"/>
    <property type="evidence" value="ECO:0007669"/>
    <property type="project" value="UniProtKB-KW"/>
</dbReference>
<dbReference type="InterPro" id="IPR029063">
    <property type="entry name" value="SAM-dependent_MTases_sf"/>
</dbReference>
<dbReference type="InterPro" id="IPR052514">
    <property type="entry name" value="SAM-dependent_MTase"/>
</dbReference>